<dbReference type="Gene3D" id="3.30.200.20">
    <property type="entry name" value="Phosphorylase Kinase, domain 1"/>
    <property type="match status" value="1"/>
</dbReference>
<dbReference type="InterPro" id="IPR017441">
    <property type="entry name" value="Protein_kinase_ATP_BS"/>
</dbReference>
<dbReference type="InterPro" id="IPR011009">
    <property type="entry name" value="Kinase-like_dom_sf"/>
</dbReference>
<evidence type="ECO:0000259" key="3">
    <source>
        <dbReference type="PROSITE" id="PS50011"/>
    </source>
</evidence>
<dbReference type="Pfam" id="PF08238">
    <property type="entry name" value="Sel1"/>
    <property type="match status" value="4"/>
</dbReference>
<dbReference type="PROSITE" id="PS00107">
    <property type="entry name" value="PROTEIN_KINASE_ATP"/>
    <property type="match status" value="1"/>
</dbReference>
<keyword evidence="2" id="KW-0067">ATP-binding</keyword>
<dbReference type="AlphaFoldDB" id="A0A9N8VQJ1"/>
<dbReference type="SMART" id="SM00671">
    <property type="entry name" value="SEL1"/>
    <property type="match status" value="4"/>
</dbReference>
<proteinExistence type="inferred from homology"/>
<comment type="caution">
    <text evidence="4">The sequence shown here is derived from an EMBL/GenBank/DDBJ whole genome shotgun (WGS) entry which is preliminary data.</text>
</comment>
<keyword evidence="2" id="KW-0547">Nucleotide-binding</keyword>
<dbReference type="GO" id="GO:0005789">
    <property type="term" value="C:endoplasmic reticulum membrane"/>
    <property type="evidence" value="ECO:0007669"/>
    <property type="project" value="TreeGrafter"/>
</dbReference>
<evidence type="ECO:0000313" key="4">
    <source>
        <dbReference type="EMBL" id="CAG8456417.1"/>
    </source>
</evidence>
<dbReference type="InterPro" id="IPR050767">
    <property type="entry name" value="Sel1_AlgK"/>
</dbReference>
<dbReference type="Gene3D" id="1.25.40.10">
    <property type="entry name" value="Tetratricopeptide repeat domain"/>
    <property type="match status" value="1"/>
</dbReference>
<feature type="domain" description="Protein kinase" evidence="3">
    <location>
        <begin position="57"/>
        <end position="475"/>
    </location>
</feature>
<dbReference type="Proteomes" id="UP000789342">
    <property type="component" value="Unassembled WGS sequence"/>
</dbReference>
<evidence type="ECO:0000256" key="1">
    <source>
        <dbReference type="ARBA" id="ARBA00038101"/>
    </source>
</evidence>
<gene>
    <name evidence="4" type="ORF">AMORRO_LOCUS1174</name>
</gene>
<dbReference type="PROSITE" id="PS50011">
    <property type="entry name" value="PROTEIN_KINASE_DOM"/>
    <property type="match status" value="1"/>
</dbReference>
<sequence>MAPEKRWTKRVVSLLVPSWSSQQPQSTYLISKPGSASTWLEDSIKAGHIIYFDYSEFKVIKQIGKGGYGTVEYAEWKNTDQEVALKSLNTDEPQINEESLKEFVNELDLLRKVSFHPNINRFYGVTKGIPQDFVKLYDRCWEENPEDRPDIEEVINILESISQDTASLPVPVKILEEKLEIRESPPSNGNLYDQSDNVSVPQTLYTSSMDHSEVDLNVSNSAVSTMNSHSSSDNSNITFETFYDATTSSSSEENTESTTSLSEHSAQASVLLDEITGLYIEQIKIGSIITKNKFDRWIVDHKENLENILHYLIINKNVIQHGEVMVGKFFERGFGTEMNKKESLDCFKRASEKGDIYGHYNVGYCYYRDFGNYEQATEYFELAVKKGLLSKAKYMLGIMKNNGYGTDKDVSTAFALFKEAAENGYVPAQYWLAVFYLEGTGTKQNEPLALEWFRKCVDSGGYEDAEKKITDLCKH</sequence>
<dbReference type="InterPro" id="IPR011990">
    <property type="entry name" value="TPR-like_helical_dom_sf"/>
</dbReference>
<dbReference type="SUPFAM" id="SSF81901">
    <property type="entry name" value="HCP-like"/>
    <property type="match status" value="1"/>
</dbReference>
<dbReference type="InterPro" id="IPR006597">
    <property type="entry name" value="Sel1-like"/>
</dbReference>
<dbReference type="GO" id="GO:0004672">
    <property type="term" value="F:protein kinase activity"/>
    <property type="evidence" value="ECO:0007669"/>
    <property type="project" value="InterPro"/>
</dbReference>
<evidence type="ECO:0000313" key="5">
    <source>
        <dbReference type="Proteomes" id="UP000789342"/>
    </source>
</evidence>
<protein>
    <submittedName>
        <fullName evidence="4">10580_t:CDS:1</fullName>
    </submittedName>
</protein>
<organism evidence="4 5">
    <name type="scientific">Acaulospora morrowiae</name>
    <dbReference type="NCBI Taxonomy" id="94023"/>
    <lineage>
        <taxon>Eukaryota</taxon>
        <taxon>Fungi</taxon>
        <taxon>Fungi incertae sedis</taxon>
        <taxon>Mucoromycota</taxon>
        <taxon>Glomeromycotina</taxon>
        <taxon>Glomeromycetes</taxon>
        <taxon>Diversisporales</taxon>
        <taxon>Acaulosporaceae</taxon>
        <taxon>Acaulospora</taxon>
    </lineage>
</organism>
<dbReference type="OrthoDB" id="272077at2759"/>
<dbReference type="PANTHER" id="PTHR11102">
    <property type="entry name" value="SEL-1-LIKE PROTEIN"/>
    <property type="match status" value="1"/>
</dbReference>
<dbReference type="EMBL" id="CAJVPV010000424">
    <property type="protein sequence ID" value="CAG8456417.1"/>
    <property type="molecule type" value="Genomic_DNA"/>
</dbReference>
<name>A0A9N8VQJ1_9GLOM</name>
<dbReference type="InterPro" id="IPR000719">
    <property type="entry name" value="Prot_kinase_dom"/>
</dbReference>
<evidence type="ECO:0000256" key="2">
    <source>
        <dbReference type="PROSITE-ProRule" id="PRU10141"/>
    </source>
</evidence>
<comment type="similarity">
    <text evidence="1">Belongs to the sel-1 family.</text>
</comment>
<dbReference type="SUPFAM" id="SSF56112">
    <property type="entry name" value="Protein kinase-like (PK-like)"/>
    <property type="match status" value="1"/>
</dbReference>
<dbReference type="GO" id="GO:0036503">
    <property type="term" value="P:ERAD pathway"/>
    <property type="evidence" value="ECO:0007669"/>
    <property type="project" value="TreeGrafter"/>
</dbReference>
<accession>A0A9N8VQJ1</accession>
<dbReference type="PANTHER" id="PTHR11102:SF147">
    <property type="entry name" value="SEL1L ADAPTOR SUBUNIT OF ERAD E3 UBIQUITIN LIGASE"/>
    <property type="match status" value="1"/>
</dbReference>
<dbReference type="GO" id="GO:0005524">
    <property type="term" value="F:ATP binding"/>
    <property type="evidence" value="ECO:0007669"/>
    <property type="project" value="UniProtKB-UniRule"/>
</dbReference>
<reference evidence="4" key="1">
    <citation type="submission" date="2021-06" db="EMBL/GenBank/DDBJ databases">
        <authorList>
            <person name="Kallberg Y."/>
            <person name="Tangrot J."/>
            <person name="Rosling A."/>
        </authorList>
    </citation>
    <scope>NUCLEOTIDE SEQUENCE</scope>
    <source>
        <strain evidence="4">CL551</strain>
    </source>
</reference>
<feature type="binding site" evidence="2">
    <location>
        <position position="86"/>
    </location>
    <ligand>
        <name>ATP</name>
        <dbReference type="ChEBI" id="CHEBI:30616"/>
    </ligand>
</feature>
<dbReference type="Pfam" id="PF00069">
    <property type="entry name" value="Pkinase"/>
    <property type="match status" value="1"/>
</dbReference>
<keyword evidence="5" id="KW-1185">Reference proteome</keyword>